<name>U2KYR9_9BACT</name>
<keyword evidence="2" id="KW-1185">Reference proteome</keyword>
<dbReference type="AlphaFoldDB" id="U2KYR9"/>
<evidence type="ECO:0000313" key="1">
    <source>
        <dbReference type="EMBL" id="ERK03567.1"/>
    </source>
</evidence>
<protein>
    <submittedName>
        <fullName evidence="1">Uncharacterized protein</fullName>
    </submittedName>
</protein>
<dbReference type="Proteomes" id="UP000016600">
    <property type="component" value="Unassembled WGS sequence"/>
</dbReference>
<organism evidence="1 2">
    <name type="scientific">Hoylesella pleuritidis F0068</name>
    <dbReference type="NCBI Taxonomy" id="1081904"/>
    <lineage>
        <taxon>Bacteria</taxon>
        <taxon>Pseudomonadati</taxon>
        <taxon>Bacteroidota</taxon>
        <taxon>Bacteroidia</taxon>
        <taxon>Bacteroidales</taxon>
        <taxon>Prevotellaceae</taxon>
        <taxon>Hoylesella</taxon>
    </lineage>
</organism>
<proteinExistence type="predicted"/>
<gene>
    <name evidence="1" type="ORF">HMPREF1218_0232</name>
</gene>
<comment type="caution">
    <text evidence="1">The sequence shown here is derived from an EMBL/GenBank/DDBJ whole genome shotgun (WGS) entry which is preliminary data.</text>
</comment>
<dbReference type="EMBL" id="AWET01000008">
    <property type="protein sequence ID" value="ERK03567.1"/>
    <property type="molecule type" value="Genomic_DNA"/>
</dbReference>
<evidence type="ECO:0000313" key="2">
    <source>
        <dbReference type="Proteomes" id="UP000016600"/>
    </source>
</evidence>
<sequence length="53" mass="6313">MFRTRFLSEHKFNSLFPADITIESMPADVSIFPYTNIRAYYRQSKPSVHFNIQ</sequence>
<accession>U2KYR9</accession>
<dbReference type="PATRIC" id="fig|1081904.3.peg.671"/>
<reference evidence="1 2" key="1">
    <citation type="submission" date="2013-08" db="EMBL/GenBank/DDBJ databases">
        <authorList>
            <person name="Durkin A.S."/>
            <person name="Haft D.R."/>
            <person name="McCorrison J."/>
            <person name="Torralba M."/>
            <person name="Gillis M."/>
            <person name="Haft D.H."/>
            <person name="Methe B."/>
            <person name="Sutton G."/>
            <person name="Nelson K.E."/>
        </authorList>
    </citation>
    <scope>NUCLEOTIDE SEQUENCE [LARGE SCALE GENOMIC DNA]</scope>
    <source>
        <strain evidence="1 2">F0068</strain>
    </source>
</reference>